<comment type="subcellular location">
    <subcellularLocation>
        <location evidence="1">Membrane</location>
        <topology evidence="1">Multi-pass membrane protein</topology>
    </subcellularLocation>
</comment>
<dbReference type="AlphaFoldDB" id="A0A445C8L6"/>
<dbReference type="InterPro" id="IPR008901">
    <property type="entry name" value="ACER"/>
</dbReference>
<keyword evidence="6 7" id="KW-0472">Membrane</keyword>
<comment type="caution">
    <text evidence="8">The sequence shown here is derived from an EMBL/GenBank/DDBJ whole genome shotgun (WGS) entry which is preliminary data.</text>
</comment>
<evidence type="ECO:0000256" key="3">
    <source>
        <dbReference type="ARBA" id="ARBA00022692"/>
    </source>
</evidence>
<dbReference type="GO" id="GO:0006672">
    <property type="term" value="P:ceramide metabolic process"/>
    <property type="evidence" value="ECO:0007669"/>
    <property type="project" value="InterPro"/>
</dbReference>
<feature type="transmembrane region" description="Helical" evidence="7">
    <location>
        <begin position="64"/>
        <end position="85"/>
    </location>
</feature>
<evidence type="ECO:0000313" key="8">
    <source>
        <dbReference type="EMBL" id="RYR47270.1"/>
    </source>
</evidence>
<feature type="transmembrane region" description="Helical" evidence="7">
    <location>
        <begin position="91"/>
        <end position="113"/>
    </location>
</feature>
<feature type="transmembrane region" description="Helical" evidence="7">
    <location>
        <begin position="172"/>
        <end position="193"/>
    </location>
</feature>
<evidence type="ECO:0000313" key="9">
    <source>
        <dbReference type="Proteomes" id="UP000289738"/>
    </source>
</evidence>
<comment type="similarity">
    <text evidence="2">Belongs to the alkaline ceramidase family.</text>
</comment>
<protein>
    <recommendedName>
        <fullName evidence="10">Ceramidase</fullName>
    </recommendedName>
</protein>
<feature type="transmembrane region" description="Helical" evidence="7">
    <location>
        <begin position="146"/>
        <end position="165"/>
    </location>
</feature>
<keyword evidence="5 7" id="KW-1133">Transmembrane helix</keyword>
<dbReference type="GO" id="GO:0016020">
    <property type="term" value="C:membrane"/>
    <property type="evidence" value="ECO:0007669"/>
    <property type="project" value="UniProtKB-SubCell"/>
</dbReference>
<sequence length="297" mass="34073">MGWVPRFNASRIWLPAFLFSLFILFFTPTIPRSHNHHHFVDMRNLLASRSFAGVPNTINVITNFPFLVVGVLGFVLALDGAVFYISSQGEVYAWVVFYAGMVGVAFGSAYYHLKPDNHRVLWDTLPMMVAFSSLFSALVVERFGQRIGLFCLFALIFAAVLCVVYERNYNDIRFCMIFQLTLPLAIPVIAFMYSSKYTHSRYWFLATGIYLLAKFEGATDKKLYHANNYIISGHSLEHLCLSLIPIVLSIMLIYRESKFQRLVDLKDRHQRGGVNDDFSTELYMAETLQHTEQVKTN</sequence>
<reference evidence="8 9" key="1">
    <citation type="submission" date="2019-01" db="EMBL/GenBank/DDBJ databases">
        <title>Sequencing of cultivated peanut Arachis hypogaea provides insights into genome evolution and oil improvement.</title>
        <authorList>
            <person name="Chen X."/>
        </authorList>
    </citation>
    <scope>NUCLEOTIDE SEQUENCE [LARGE SCALE GENOMIC DNA]</scope>
    <source>
        <strain evidence="9">cv. Fuhuasheng</strain>
        <tissue evidence="8">Leaves</tissue>
    </source>
</reference>
<dbReference type="Proteomes" id="UP000289738">
    <property type="component" value="Chromosome A07"/>
</dbReference>
<evidence type="ECO:0000256" key="1">
    <source>
        <dbReference type="ARBA" id="ARBA00004141"/>
    </source>
</evidence>
<keyword evidence="9" id="KW-1185">Reference proteome</keyword>
<evidence type="ECO:0008006" key="10">
    <source>
        <dbReference type="Google" id="ProtNLM"/>
    </source>
</evidence>
<gene>
    <name evidence="8" type="ORF">Ahy_A07g033221</name>
</gene>
<dbReference type="PANTHER" id="PTHR34368">
    <property type="entry name" value="OS01G0962200 PROTEIN"/>
    <property type="match status" value="1"/>
</dbReference>
<proteinExistence type="inferred from homology"/>
<keyword evidence="3 7" id="KW-0812">Transmembrane</keyword>
<evidence type="ECO:0000256" key="4">
    <source>
        <dbReference type="ARBA" id="ARBA00022801"/>
    </source>
</evidence>
<evidence type="ECO:0000256" key="7">
    <source>
        <dbReference type="SAM" id="Phobius"/>
    </source>
</evidence>
<dbReference type="EMBL" id="SDMP01000007">
    <property type="protein sequence ID" value="RYR47270.1"/>
    <property type="molecule type" value="Genomic_DNA"/>
</dbReference>
<accession>A0A445C8L6</accession>
<feature type="transmembrane region" description="Helical" evidence="7">
    <location>
        <begin position="12"/>
        <end position="30"/>
    </location>
</feature>
<evidence type="ECO:0000256" key="2">
    <source>
        <dbReference type="ARBA" id="ARBA00009780"/>
    </source>
</evidence>
<dbReference type="GO" id="GO:0016811">
    <property type="term" value="F:hydrolase activity, acting on carbon-nitrogen (but not peptide) bonds, in linear amides"/>
    <property type="evidence" value="ECO:0007669"/>
    <property type="project" value="InterPro"/>
</dbReference>
<dbReference type="Pfam" id="PF05875">
    <property type="entry name" value="Ceramidase"/>
    <property type="match status" value="1"/>
</dbReference>
<feature type="transmembrane region" description="Helical" evidence="7">
    <location>
        <begin position="236"/>
        <end position="254"/>
    </location>
</feature>
<dbReference type="PANTHER" id="PTHR34368:SF2">
    <property type="entry name" value="ALKALINE PHYTOCERAMIDASE (APHC)"/>
    <property type="match status" value="1"/>
</dbReference>
<evidence type="ECO:0000256" key="5">
    <source>
        <dbReference type="ARBA" id="ARBA00022989"/>
    </source>
</evidence>
<evidence type="ECO:0000256" key="6">
    <source>
        <dbReference type="ARBA" id="ARBA00023136"/>
    </source>
</evidence>
<keyword evidence="4" id="KW-0378">Hydrolase</keyword>
<organism evidence="8 9">
    <name type="scientific">Arachis hypogaea</name>
    <name type="common">Peanut</name>
    <dbReference type="NCBI Taxonomy" id="3818"/>
    <lineage>
        <taxon>Eukaryota</taxon>
        <taxon>Viridiplantae</taxon>
        <taxon>Streptophyta</taxon>
        <taxon>Embryophyta</taxon>
        <taxon>Tracheophyta</taxon>
        <taxon>Spermatophyta</taxon>
        <taxon>Magnoliopsida</taxon>
        <taxon>eudicotyledons</taxon>
        <taxon>Gunneridae</taxon>
        <taxon>Pentapetalae</taxon>
        <taxon>rosids</taxon>
        <taxon>fabids</taxon>
        <taxon>Fabales</taxon>
        <taxon>Fabaceae</taxon>
        <taxon>Papilionoideae</taxon>
        <taxon>50 kb inversion clade</taxon>
        <taxon>dalbergioids sensu lato</taxon>
        <taxon>Dalbergieae</taxon>
        <taxon>Pterocarpus clade</taxon>
        <taxon>Arachis</taxon>
    </lineage>
</organism>
<name>A0A445C8L6_ARAHY</name>